<dbReference type="InterPro" id="IPR017441">
    <property type="entry name" value="Protein_kinase_ATP_BS"/>
</dbReference>
<proteinExistence type="predicted"/>
<dbReference type="PROSITE" id="PS00108">
    <property type="entry name" value="PROTEIN_KINASE_ST"/>
    <property type="match status" value="1"/>
</dbReference>
<dbReference type="SMART" id="SM00220">
    <property type="entry name" value="S_TKc"/>
    <property type="match status" value="1"/>
</dbReference>
<dbReference type="SUPFAM" id="SSF56112">
    <property type="entry name" value="Protein kinase-like (PK-like)"/>
    <property type="match status" value="1"/>
</dbReference>
<gene>
    <name evidence="1" type="ORF">V6N12_005729</name>
</gene>
<protein>
    <submittedName>
        <fullName evidence="1">Uncharacterized protein</fullName>
    </submittedName>
</protein>
<dbReference type="PROSITE" id="PS50011">
    <property type="entry name" value="PROTEIN_KINASE_DOM"/>
    <property type="match status" value="1"/>
</dbReference>
<comment type="caution">
    <text evidence="1">The sequence shown here is derived from an EMBL/GenBank/DDBJ whole genome shotgun (WGS) entry which is preliminary data.</text>
</comment>
<accession>A0ABR1Z880</accession>
<dbReference type="InterPro" id="IPR000719">
    <property type="entry name" value="Prot_kinase_dom"/>
</dbReference>
<name>A0ABR1Z880_9ROSI</name>
<dbReference type="Proteomes" id="UP001472677">
    <property type="component" value="Unassembled WGS sequence"/>
</dbReference>
<dbReference type="CDD" id="cd06606">
    <property type="entry name" value="STKc_MAPKKK"/>
    <property type="match status" value="1"/>
</dbReference>
<dbReference type="InterPro" id="IPR052751">
    <property type="entry name" value="Plant_MAPKKK"/>
</dbReference>
<sequence>MEWVRGDTVGCGSFGTVNLVVPRKGFPNSPLMAVKSSGTICSVSLKNEKEVLDQLGFSPQIIRCFGDDYTVENGDKLYNLFLEYASKGSLADHVKKNGGYLMESDVRRYVGSILKGLSFIHARGFVHCDIKLQNILLFGNGDVKIADFGLAKRNGEEKQGRIDIRGTPLNLAPESVNGGDYDSPVDIWALGCAIVEMFAGKPAWNFEPGTSVAALLIQIGVSDELPWIPQDLSEEGKDFLGKCFVKDPKKRWTAEMLLNHPFMADDEETTVMNPIEEEESTSQNCNFEEFSESPRCHFDFPDWVSTRSTASSSCQSNFQESSRIGSWFSSQIPSPLDRIHQMASEEAPKWSVSESWITVRTR</sequence>
<dbReference type="Pfam" id="PF00069">
    <property type="entry name" value="Pkinase"/>
    <property type="match status" value="1"/>
</dbReference>
<evidence type="ECO:0000313" key="2">
    <source>
        <dbReference type="Proteomes" id="UP001472677"/>
    </source>
</evidence>
<dbReference type="InterPro" id="IPR011009">
    <property type="entry name" value="Kinase-like_dom_sf"/>
</dbReference>
<reference evidence="1 2" key="1">
    <citation type="journal article" date="2024" name="G3 (Bethesda)">
        <title>Genome assembly of Hibiscus sabdariffa L. provides insights into metabolisms of medicinal natural products.</title>
        <authorList>
            <person name="Kim T."/>
        </authorList>
    </citation>
    <scope>NUCLEOTIDE SEQUENCE [LARGE SCALE GENOMIC DNA]</scope>
    <source>
        <strain evidence="1">TK-2024</strain>
        <tissue evidence="1">Old leaves</tissue>
    </source>
</reference>
<dbReference type="PANTHER" id="PTHR48011:SF18">
    <property type="entry name" value="MITOGEN-ACTIVATED PROTEIN KINASE KINASE KINASE 19-RELATED"/>
    <property type="match status" value="1"/>
</dbReference>
<dbReference type="EMBL" id="JBBPBM010002644">
    <property type="protein sequence ID" value="KAK8475844.1"/>
    <property type="molecule type" value="Genomic_DNA"/>
</dbReference>
<dbReference type="InterPro" id="IPR008271">
    <property type="entry name" value="Ser/Thr_kinase_AS"/>
</dbReference>
<keyword evidence="2" id="KW-1185">Reference proteome</keyword>
<dbReference type="Gene3D" id="1.10.510.10">
    <property type="entry name" value="Transferase(Phosphotransferase) domain 1"/>
    <property type="match status" value="1"/>
</dbReference>
<organism evidence="1 2">
    <name type="scientific">Hibiscus sabdariffa</name>
    <name type="common">roselle</name>
    <dbReference type="NCBI Taxonomy" id="183260"/>
    <lineage>
        <taxon>Eukaryota</taxon>
        <taxon>Viridiplantae</taxon>
        <taxon>Streptophyta</taxon>
        <taxon>Embryophyta</taxon>
        <taxon>Tracheophyta</taxon>
        <taxon>Spermatophyta</taxon>
        <taxon>Magnoliopsida</taxon>
        <taxon>eudicotyledons</taxon>
        <taxon>Gunneridae</taxon>
        <taxon>Pentapetalae</taxon>
        <taxon>rosids</taxon>
        <taxon>malvids</taxon>
        <taxon>Malvales</taxon>
        <taxon>Malvaceae</taxon>
        <taxon>Malvoideae</taxon>
        <taxon>Hibiscus</taxon>
    </lineage>
</organism>
<evidence type="ECO:0000313" key="1">
    <source>
        <dbReference type="EMBL" id="KAK8475844.1"/>
    </source>
</evidence>
<dbReference type="PROSITE" id="PS00107">
    <property type="entry name" value="PROTEIN_KINASE_ATP"/>
    <property type="match status" value="1"/>
</dbReference>
<dbReference type="PANTHER" id="PTHR48011">
    <property type="entry name" value="CCR4-NOT TRANSCRIPTIONAL COMPLEX SUBUNIT CAF120-RELATED"/>
    <property type="match status" value="1"/>
</dbReference>